<evidence type="ECO:0000313" key="9">
    <source>
        <dbReference type="Proteomes" id="UP000193380"/>
    </source>
</evidence>
<name>A0A060XH84_ONCMY</name>
<dbReference type="GO" id="GO:0007189">
    <property type="term" value="P:adenylate cyclase-activating G protein-coupled receptor signaling pathway"/>
    <property type="evidence" value="ECO:0007669"/>
    <property type="project" value="TreeGrafter"/>
</dbReference>
<dbReference type="EMBL" id="FR905346">
    <property type="protein sequence ID" value="CDQ78592.1"/>
    <property type="molecule type" value="Genomic_DNA"/>
</dbReference>
<dbReference type="PaxDb" id="8022-A0A060XH84"/>
<sequence>MRSLLPVTVYCISLLSLQQLLALPVADGLERSRLELLKKLHALREKEIFTPETGTELASPTDSSPSSDLQSSIRSPKWLHGYLRRDTPPTVMNTAHLEALVRARREEGVEPQRMGSRGRRHAHSGSRGGHHHPQLMRVGCALGTCQVQNLSHRLYQLIGQSGREDSSPINPRSPHSYG</sequence>
<evidence type="ECO:0000256" key="6">
    <source>
        <dbReference type="SAM" id="MobiDB-lite"/>
    </source>
</evidence>
<evidence type="ECO:0000256" key="2">
    <source>
        <dbReference type="ARBA" id="ARBA00010575"/>
    </source>
</evidence>
<gene>
    <name evidence="8" type="ORF">GSONMT00037914001</name>
</gene>
<evidence type="ECO:0000256" key="7">
    <source>
        <dbReference type="SAM" id="SignalP"/>
    </source>
</evidence>
<protein>
    <submittedName>
        <fullName evidence="8">Uncharacterized protein</fullName>
    </submittedName>
</protein>
<evidence type="ECO:0000256" key="4">
    <source>
        <dbReference type="ARBA" id="ARBA00022729"/>
    </source>
</evidence>
<dbReference type="AlphaFoldDB" id="A0A060XH84"/>
<proteinExistence type="inferred from homology"/>
<feature type="region of interest" description="Disordered" evidence="6">
    <location>
        <begin position="51"/>
        <end position="72"/>
    </location>
</feature>
<dbReference type="STRING" id="8022.A0A060XH84"/>
<dbReference type="PANTHER" id="PTHR23414">
    <property type="entry name" value="ADRENOMEDULLIN, ADM"/>
    <property type="match status" value="1"/>
</dbReference>
<organism evidence="8 9">
    <name type="scientific">Oncorhynchus mykiss</name>
    <name type="common">Rainbow trout</name>
    <name type="synonym">Salmo gairdneri</name>
    <dbReference type="NCBI Taxonomy" id="8022"/>
    <lineage>
        <taxon>Eukaryota</taxon>
        <taxon>Metazoa</taxon>
        <taxon>Chordata</taxon>
        <taxon>Craniata</taxon>
        <taxon>Vertebrata</taxon>
        <taxon>Euteleostomi</taxon>
        <taxon>Actinopterygii</taxon>
        <taxon>Neopterygii</taxon>
        <taxon>Teleostei</taxon>
        <taxon>Protacanthopterygii</taxon>
        <taxon>Salmoniformes</taxon>
        <taxon>Salmonidae</taxon>
        <taxon>Salmoninae</taxon>
        <taxon>Oncorhynchus</taxon>
    </lineage>
</organism>
<feature type="chain" id="PRO_5035199413" evidence="7">
    <location>
        <begin position="23"/>
        <end position="178"/>
    </location>
</feature>
<dbReference type="GO" id="GO:0003073">
    <property type="term" value="P:regulation of systemic arterial blood pressure"/>
    <property type="evidence" value="ECO:0007669"/>
    <property type="project" value="TreeGrafter"/>
</dbReference>
<comment type="similarity">
    <text evidence="2">Belongs to the adrenomedullin family.</text>
</comment>
<dbReference type="GO" id="GO:0005576">
    <property type="term" value="C:extracellular region"/>
    <property type="evidence" value="ECO:0007669"/>
    <property type="project" value="UniProtKB-SubCell"/>
</dbReference>
<accession>A0A060XH84</accession>
<evidence type="ECO:0000256" key="3">
    <source>
        <dbReference type="ARBA" id="ARBA00022525"/>
    </source>
</evidence>
<feature type="compositionally biased region" description="Low complexity" evidence="6">
    <location>
        <begin position="59"/>
        <end position="72"/>
    </location>
</feature>
<dbReference type="PANTHER" id="PTHR23414:SF2">
    <property type="entry name" value="PROTEIN ADM2"/>
    <property type="match status" value="1"/>
</dbReference>
<evidence type="ECO:0000256" key="1">
    <source>
        <dbReference type="ARBA" id="ARBA00004613"/>
    </source>
</evidence>
<reference evidence="8" key="2">
    <citation type="submission" date="2014-03" db="EMBL/GenBank/DDBJ databases">
        <authorList>
            <person name="Genoscope - CEA"/>
        </authorList>
    </citation>
    <scope>NUCLEOTIDE SEQUENCE</scope>
</reference>
<evidence type="ECO:0000256" key="5">
    <source>
        <dbReference type="ARBA" id="ARBA00023157"/>
    </source>
</evidence>
<reference evidence="8" key="1">
    <citation type="journal article" date="2014" name="Nat. Commun.">
        <title>The rainbow trout genome provides novel insights into evolution after whole-genome duplication in vertebrates.</title>
        <authorList>
            <person name="Berthelot C."/>
            <person name="Brunet F."/>
            <person name="Chalopin D."/>
            <person name="Juanchich A."/>
            <person name="Bernard M."/>
            <person name="Noel B."/>
            <person name="Bento P."/>
            <person name="Da Silva C."/>
            <person name="Labadie K."/>
            <person name="Alberti A."/>
            <person name="Aury J.M."/>
            <person name="Louis A."/>
            <person name="Dehais P."/>
            <person name="Bardou P."/>
            <person name="Montfort J."/>
            <person name="Klopp C."/>
            <person name="Cabau C."/>
            <person name="Gaspin C."/>
            <person name="Thorgaard G.H."/>
            <person name="Boussaha M."/>
            <person name="Quillet E."/>
            <person name="Guyomard R."/>
            <person name="Galiana D."/>
            <person name="Bobe J."/>
            <person name="Volff J.N."/>
            <person name="Genet C."/>
            <person name="Wincker P."/>
            <person name="Jaillon O."/>
            <person name="Roest Crollius H."/>
            <person name="Guiguen Y."/>
        </authorList>
    </citation>
    <scope>NUCLEOTIDE SEQUENCE [LARGE SCALE GENOMIC DNA]</scope>
</reference>
<keyword evidence="3" id="KW-0964">Secreted</keyword>
<keyword evidence="5" id="KW-1015">Disulfide bond</keyword>
<dbReference type="Proteomes" id="UP000193380">
    <property type="component" value="Unassembled WGS sequence"/>
</dbReference>
<feature type="compositionally biased region" description="Basic residues" evidence="6">
    <location>
        <begin position="116"/>
        <end position="134"/>
    </location>
</feature>
<dbReference type="GO" id="GO:0010460">
    <property type="term" value="P:positive regulation of heart rate"/>
    <property type="evidence" value="ECO:0007669"/>
    <property type="project" value="TreeGrafter"/>
</dbReference>
<dbReference type="GO" id="GO:0005179">
    <property type="term" value="F:hormone activity"/>
    <property type="evidence" value="ECO:0007669"/>
    <property type="project" value="InterPro"/>
</dbReference>
<dbReference type="Pfam" id="PF00214">
    <property type="entry name" value="Calc_CGRP_IAPP"/>
    <property type="match status" value="1"/>
</dbReference>
<feature type="region of interest" description="Disordered" evidence="6">
    <location>
        <begin position="105"/>
        <end position="134"/>
    </location>
</feature>
<keyword evidence="4 7" id="KW-0732">Signal</keyword>
<feature type="signal peptide" evidence="7">
    <location>
        <begin position="1"/>
        <end position="22"/>
    </location>
</feature>
<dbReference type="InterPro" id="IPR021116">
    <property type="entry name" value="Calcitonin/adrenomedullin"/>
</dbReference>
<evidence type="ECO:0000313" key="8">
    <source>
        <dbReference type="EMBL" id="CDQ78592.1"/>
    </source>
</evidence>
<dbReference type="InterPro" id="IPR051665">
    <property type="entry name" value="Adrenomedullin-reg_peptide"/>
</dbReference>
<comment type="subcellular location">
    <subcellularLocation>
        <location evidence="1">Secreted</location>
    </subcellularLocation>
</comment>